<dbReference type="AlphaFoldDB" id="A0A9P5M1C1"/>
<dbReference type="EMBL" id="RCSW01000017">
    <property type="protein sequence ID" value="KAF7935418.1"/>
    <property type="molecule type" value="Genomic_DNA"/>
</dbReference>
<comment type="caution">
    <text evidence="1">The sequence shown here is derived from an EMBL/GenBank/DDBJ whole genome shotgun (WGS) entry which is preliminary data.</text>
</comment>
<keyword evidence="2" id="KW-1185">Reference proteome</keyword>
<dbReference type="GeneID" id="62151913"/>
<dbReference type="RefSeq" id="XP_038730519.1">
    <property type="nucleotide sequence ID" value="XM_038878839.1"/>
</dbReference>
<evidence type="ECO:0000313" key="2">
    <source>
        <dbReference type="Proteomes" id="UP000710849"/>
    </source>
</evidence>
<dbReference type="Proteomes" id="UP000710849">
    <property type="component" value="Unassembled WGS sequence"/>
</dbReference>
<reference evidence="1 2" key="1">
    <citation type="journal article" date="2020" name="Genome Biol. Evol.">
        <title>Comparative genomics of Sclerotiniaceae.</title>
        <authorList>
            <person name="Valero Jimenez C.A."/>
            <person name="Steentjes M."/>
            <person name="Scholten O.E."/>
            <person name="Van Kan J.A.L."/>
        </authorList>
    </citation>
    <scope>NUCLEOTIDE SEQUENCE [LARGE SCALE GENOMIC DNA]</scope>
    <source>
        <strain evidence="1 2">MUCL 94</strain>
    </source>
</reference>
<protein>
    <submittedName>
        <fullName evidence="1">Uncharacterized protein</fullName>
    </submittedName>
</protein>
<evidence type="ECO:0000313" key="1">
    <source>
        <dbReference type="EMBL" id="KAF7935418.1"/>
    </source>
</evidence>
<name>A0A9P5M1C1_9HELO</name>
<sequence length="89" mass="10218">MAAFLGESYERFSVRLPYSDSKKTQYLDEYMEVGKKDPETGELTLFIFSKEEKFGLEVTLNAGFNHGYYDGVMVKLSDVNSGDVIWQKK</sequence>
<proteinExistence type="predicted"/>
<gene>
    <name evidence="1" type="ORF">EAE97_008325</name>
</gene>
<organism evidence="1 2">
    <name type="scientific">Botrytis byssoidea</name>
    <dbReference type="NCBI Taxonomy" id="139641"/>
    <lineage>
        <taxon>Eukaryota</taxon>
        <taxon>Fungi</taxon>
        <taxon>Dikarya</taxon>
        <taxon>Ascomycota</taxon>
        <taxon>Pezizomycotina</taxon>
        <taxon>Leotiomycetes</taxon>
        <taxon>Helotiales</taxon>
        <taxon>Sclerotiniaceae</taxon>
        <taxon>Botrytis</taxon>
    </lineage>
</organism>
<accession>A0A9P5M1C1</accession>